<dbReference type="PANTHER" id="PTHR40255:SF1">
    <property type="entry name" value="PROTOPORPHYRINOGEN IX OXIDASE"/>
    <property type="match status" value="1"/>
</dbReference>
<feature type="transmembrane region" description="Helical" evidence="14">
    <location>
        <begin position="127"/>
        <end position="145"/>
    </location>
</feature>
<comment type="subunit">
    <text evidence="14">Homodimer.</text>
</comment>
<organism evidence="16">
    <name type="scientific">uncultured Campylobacterales bacterium</name>
    <dbReference type="NCBI Taxonomy" id="352960"/>
    <lineage>
        <taxon>Bacteria</taxon>
        <taxon>Pseudomonadati</taxon>
        <taxon>Campylobacterota</taxon>
        <taxon>Epsilonproteobacteria</taxon>
        <taxon>Campylobacterales</taxon>
        <taxon>environmental samples</taxon>
    </lineage>
</organism>
<evidence type="ECO:0000313" key="16">
    <source>
        <dbReference type="EMBL" id="CAA6803463.1"/>
    </source>
</evidence>
<evidence type="ECO:0000256" key="15">
    <source>
        <dbReference type="PIRNR" id="PIRNR004638"/>
    </source>
</evidence>
<feature type="binding site" description="axial binding residue" evidence="14">
    <location>
        <position position="92"/>
    </location>
    <ligand>
        <name>heme</name>
        <dbReference type="ChEBI" id="CHEBI:30413"/>
    </ligand>
    <ligandPart>
        <name>Fe</name>
        <dbReference type="ChEBI" id="CHEBI:18248"/>
    </ligandPart>
</feature>
<keyword evidence="11 14" id="KW-0408">Iron</keyword>
<feature type="transmembrane region" description="Helical" evidence="14">
    <location>
        <begin position="13"/>
        <end position="35"/>
    </location>
</feature>
<dbReference type="EC" id="1.3.99.-" evidence="14 15"/>
<evidence type="ECO:0000256" key="2">
    <source>
        <dbReference type="ARBA" id="ARBA00005073"/>
    </source>
</evidence>
<keyword evidence="8 14" id="KW-0479">Metal-binding</keyword>
<name>A0A6S6S6U5_9BACT</name>
<comment type="similarity">
    <text evidence="3 14 15">Belongs to the HemJ family.</text>
</comment>
<evidence type="ECO:0000256" key="14">
    <source>
        <dbReference type="HAMAP-Rule" id="MF_02239"/>
    </source>
</evidence>
<comment type="pathway">
    <text evidence="2 14 15">Porphyrin-containing compound metabolism; protoporphyrin-IX biosynthesis; protoporphyrin-IX from protoporphyrinogen-IX: step 1/1.</text>
</comment>
<feature type="binding site" description="axial binding residue" evidence="14">
    <location>
        <position position="15"/>
    </location>
    <ligand>
        <name>heme</name>
        <dbReference type="ChEBI" id="CHEBI:30413"/>
    </ligand>
    <ligandPart>
        <name>Fe</name>
        <dbReference type="ChEBI" id="CHEBI:18248"/>
    </ligandPart>
</feature>
<keyword evidence="7 14" id="KW-0812">Transmembrane</keyword>
<comment type="function">
    <text evidence="14 15">Catalyzes the oxidation of protoporphyrinogen IX to protoporphyrin IX.</text>
</comment>
<evidence type="ECO:0000256" key="1">
    <source>
        <dbReference type="ARBA" id="ARBA00004651"/>
    </source>
</evidence>
<evidence type="ECO:0000256" key="4">
    <source>
        <dbReference type="ARBA" id="ARBA00017504"/>
    </source>
</evidence>
<dbReference type="AlphaFoldDB" id="A0A6S6S6U5"/>
<comment type="cofactor">
    <cofactor evidence="14 15">
        <name>heme b</name>
        <dbReference type="ChEBI" id="CHEBI:60344"/>
    </cofactor>
    <text evidence="14 15">Binds 1 heme b (iron(II)-protoporphyrin IX) group per subunit.</text>
</comment>
<evidence type="ECO:0000256" key="3">
    <source>
        <dbReference type="ARBA" id="ARBA00006501"/>
    </source>
</evidence>
<evidence type="ECO:0000256" key="9">
    <source>
        <dbReference type="ARBA" id="ARBA00022989"/>
    </source>
</evidence>
<keyword evidence="9 14" id="KW-1133">Transmembrane helix</keyword>
<sequence length="148" mass="16965">MDFLVDYYLELKVLHILSFVSWFAALFYLPRLFVYHSANLQTKAYTDIVEVQEAKLYKYIAMPAMIGTILSGFLLLMGNLSIMSGAGFMHAKLMLVLLLIGFHFSLGYYKNALTNKTCKRSGKFFRFYNEIPTLLLVGIVVLVVLRPF</sequence>
<dbReference type="PIRSF" id="PIRSF004638">
    <property type="entry name" value="UCP004638"/>
    <property type="match status" value="1"/>
</dbReference>
<dbReference type="NCBIfam" id="TIGR00701">
    <property type="entry name" value="protoporphyrinogen oxidase HemJ"/>
    <property type="match status" value="1"/>
</dbReference>
<keyword evidence="6 14" id="KW-0349">Heme</keyword>
<evidence type="ECO:0000256" key="7">
    <source>
        <dbReference type="ARBA" id="ARBA00022692"/>
    </source>
</evidence>
<evidence type="ECO:0000256" key="8">
    <source>
        <dbReference type="ARBA" id="ARBA00022723"/>
    </source>
</evidence>
<dbReference type="HAMAP" id="MF_02239">
    <property type="entry name" value="HemJ"/>
    <property type="match status" value="1"/>
</dbReference>
<reference evidence="16" key="1">
    <citation type="submission" date="2020-01" db="EMBL/GenBank/DDBJ databases">
        <authorList>
            <person name="Meier V. D."/>
            <person name="Meier V D."/>
        </authorList>
    </citation>
    <scope>NUCLEOTIDE SEQUENCE</scope>
    <source>
        <strain evidence="16">HLG_WM_MAG_12</strain>
    </source>
</reference>
<protein>
    <recommendedName>
        <fullName evidence="4 14">Protoporphyrinogen IX oxidase</fullName>
        <shortName evidence="14">PPO</shortName>
        <ecNumber evidence="14 15">1.3.99.-</ecNumber>
    </recommendedName>
</protein>
<dbReference type="PANTHER" id="PTHR40255">
    <property type="entry name" value="UPF0093 MEMBRANE PROTEIN SLR1790"/>
    <property type="match status" value="1"/>
</dbReference>
<feature type="transmembrane region" description="Helical" evidence="14">
    <location>
        <begin position="56"/>
        <end position="76"/>
    </location>
</feature>
<evidence type="ECO:0000256" key="13">
    <source>
        <dbReference type="ARBA" id="ARBA00048390"/>
    </source>
</evidence>
<comment type="subcellular location">
    <subcellularLocation>
        <location evidence="1 14">Cell membrane</location>
        <topology evidence="1 14">Multi-pass membrane protein</topology>
    </subcellularLocation>
</comment>
<keyword evidence="12 14" id="KW-0472">Membrane</keyword>
<accession>A0A6S6S6U5</accession>
<gene>
    <name evidence="16" type="ORF">HELGO_WM2670</name>
</gene>
<dbReference type="InterPro" id="IPR005265">
    <property type="entry name" value="HemJ-like"/>
</dbReference>
<feature type="transmembrane region" description="Helical" evidence="14">
    <location>
        <begin position="82"/>
        <end position="106"/>
    </location>
</feature>
<dbReference type="GO" id="GO:0005886">
    <property type="term" value="C:plasma membrane"/>
    <property type="evidence" value="ECO:0007669"/>
    <property type="project" value="UniProtKB-SubCell"/>
</dbReference>
<proteinExistence type="inferred from homology"/>
<comment type="catalytic activity">
    <reaction evidence="13 14 15">
        <text>protoporphyrinogen IX + 3 A = protoporphyrin IX + 3 AH2</text>
        <dbReference type="Rhea" id="RHEA:62000"/>
        <dbReference type="ChEBI" id="CHEBI:13193"/>
        <dbReference type="ChEBI" id="CHEBI:17499"/>
        <dbReference type="ChEBI" id="CHEBI:57306"/>
        <dbReference type="ChEBI" id="CHEBI:57307"/>
    </reaction>
</comment>
<dbReference type="GO" id="GO:0006782">
    <property type="term" value="P:protoporphyrinogen IX biosynthetic process"/>
    <property type="evidence" value="ECO:0007669"/>
    <property type="project" value="UniProtKB-UniRule"/>
</dbReference>
<evidence type="ECO:0000256" key="5">
    <source>
        <dbReference type="ARBA" id="ARBA00022475"/>
    </source>
</evidence>
<evidence type="ECO:0000256" key="12">
    <source>
        <dbReference type="ARBA" id="ARBA00023136"/>
    </source>
</evidence>
<evidence type="ECO:0000256" key="10">
    <source>
        <dbReference type="ARBA" id="ARBA00023002"/>
    </source>
</evidence>
<keyword evidence="10 14" id="KW-0560">Oxidoreductase</keyword>
<dbReference type="Pfam" id="PF03653">
    <property type="entry name" value="UPF0093"/>
    <property type="match status" value="1"/>
</dbReference>
<dbReference type="GO" id="GO:0046872">
    <property type="term" value="F:metal ion binding"/>
    <property type="evidence" value="ECO:0007669"/>
    <property type="project" value="UniProtKB-UniRule"/>
</dbReference>
<dbReference type="UniPathway" id="UPA00251">
    <property type="reaction ID" value="UER00324"/>
</dbReference>
<keyword evidence="5 14" id="KW-1003">Cell membrane</keyword>
<dbReference type="EMBL" id="CACVAW010000010">
    <property type="protein sequence ID" value="CAA6803463.1"/>
    <property type="molecule type" value="Genomic_DNA"/>
</dbReference>
<evidence type="ECO:0000256" key="6">
    <source>
        <dbReference type="ARBA" id="ARBA00022617"/>
    </source>
</evidence>
<dbReference type="GO" id="GO:0070818">
    <property type="term" value="F:protoporphyrinogen oxidase activity"/>
    <property type="evidence" value="ECO:0007669"/>
    <property type="project" value="UniProtKB-UniRule"/>
</dbReference>
<evidence type="ECO:0000256" key="11">
    <source>
        <dbReference type="ARBA" id="ARBA00023004"/>
    </source>
</evidence>